<name>A0A9X2YMU5_9MYCO</name>
<dbReference type="PANTHER" id="PTHR33630">
    <property type="entry name" value="CUTINASE RV1984C-RELATED-RELATED"/>
    <property type="match status" value="1"/>
</dbReference>
<sequence>MTLDKLRIIGSALAPAALFALITTVAPDAVAAPCPDVEVVFARGTTEPPGVGGTGGAFVEALRSQLGSRSLGVYAVNYPASNDFDSSTPAGARDAAGRIQATAANCPNTRMVLGGYSQGAAVIDMATGQLPPEVADHVAAVADFGGPRSTFADSLSPGPSPVIAPAYAGKLIDLCVPNDPICFQGGWDMGAHAAYVRNGLVNQAAAFAAGRV</sequence>
<comment type="similarity">
    <text evidence="1">Belongs to the cutinase family.</text>
</comment>
<feature type="signal peptide" evidence="5">
    <location>
        <begin position="1"/>
        <end position="31"/>
    </location>
</feature>
<keyword evidence="2" id="KW-0719">Serine esterase</keyword>
<dbReference type="EMBL" id="JACKSJ010000093">
    <property type="protein sequence ID" value="MCV7170649.1"/>
    <property type="molecule type" value="Genomic_DNA"/>
</dbReference>
<dbReference type="SMART" id="SM01110">
    <property type="entry name" value="Cutinase"/>
    <property type="match status" value="1"/>
</dbReference>
<reference evidence="6" key="1">
    <citation type="submission" date="2020-07" db="EMBL/GenBank/DDBJ databases">
        <authorList>
            <person name="Pettersson B.M.F."/>
            <person name="Behra P.R.K."/>
            <person name="Ramesh M."/>
            <person name="Das S."/>
            <person name="Dasgupta S."/>
            <person name="Kirsebom L.A."/>
        </authorList>
    </citation>
    <scope>NUCLEOTIDE SEQUENCE</scope>
    <source>
        <strain evidence="6">DSM 44615</strain>
    </source>
</reference>
<dbReference type="RefSeq" id="WP_264012831.1">
    <property type="nucleotide sequence ID" value="NZ_JACKSJ010000093.1"/>
</dbReference>
<proteinExistence type="inferred from homology"/>
<accession>A0A9X2YMU5</accession>
<keyword evidence="4" id="KW-1015">Disulfide bond</keyword>
<evidence type="ECO:0000313" key="6">
    <source>
        <dbReference type="EMBL" id="MCV7170649.1"/>
    </source>
</evidence>
<dbReference type="InterPro" id="IPR000675">
    <property type="entry name" value="Cutinase/axe"/>
</dbReference>
<dbReference type="SUPFAM" id="SSF53474">
    <property type="entry name" value="alpha/beta-Hydrolases"/>
    <property type="match status" value="1"/>
</dbReference>
<evidence type="ECO:0000256" key="2">
    <source>
        <dbReference type="ARBA" id="ARBA00022487"/>
    </source>
</evidence>
<reference evidence="6" key="2">
    <citation type="journal article" date="2022" name="BMC Genomics">
        <title>Comparative genome analysis of mycobacteria focusing on tRNA and non-coding RNA.</title>
        <authorList>
            <person name="Behra P.R.K."/>
            <person name="Pettersson B.M.F."/>
            <person name="Ramesh M."/>
            <person name="Das S."/>
            <person name="Dasgupta S."/>
            <person name="Kirsebom L.A."/>
        </authorList>
    </citation>
    <scope>NUCLEOTIDE SEQUENCE</scope>
    <source>
        <strain evidence="6">DSM 44615</strain>
    </source>
</reference>
<evidence type="ECO:0000256" key="3">
    <source>
        <dbReference type="ARBA" id="ARBA00022801"/>
    </source>
</evidence>
<evidence type="ECO:0000256" key="5">
    <source>
        <dbReference type="SAM" id="SignalP"/>
    </source>
</evidence>
<keyword evidence="5" id="KW-0732">Signal</keyword>
<evidence type="ECO:0000256" key="1">
    <source>
        <dbReference type="ARBA" id="ARBA00007534"/>
    </source>
</evidence>
<feature type="chain" id="PRO_5040768028" evidence="5">
    <location>
        <begin position="32"/>
        <end position="212"/>
    </location>
</feature>
<dbReference type="InterPro" id="IPR029058">
    <property type="entry name" value="AB_hydrolase_fold"/>
</dbReference>
<evidence type="ECO:0000313" key="7">
    <source>
        <dbReference type="Proteomes" id="UP001140293"/>
    </source>
</evidence>
<dbReference type="AlphaFoldDB" id="A0A9X2YMU5"/>
<dbReference type="PANTHER" id="PTHR33630:SF9">
    <property type="entry name" value="CUTINASE 4"/>
    <property type="match status" value="1"/>
</dbReference>
<protein>
    <submittedName>
        <fullName evidence="6">Cutinase family protein</fullName>
    </submittedName>
</protein>
<comment type="caution">
    <text evidence="6">The sequence shown here is derived from an EMBL/GenBank/DDBJ whole genome shotgun (WGS) entry which is preliminary data.</text>
</comment>
<organism evidence="6 7">
    <name type="scientific">[Mycobacterium] manitobense</name>
    <dbReference type="NCBI Taxonomy" id="190147"/>
    <lineage>
        <taxon>Bacteria</taxon>
        <taxon>Bacillati</taxon>
        <taxon>Actinomycetota</taxon>
        <taxon>Actinomycetes</taxon>
        <taxon>Mycobacteriales</taxon>
        <taxon>Mycobacteriaceae</taxon>
        <taxon>Mycolicibacterium</taxon>
    </lineage>
</organism>
<dbReference type="GO" id="GO:0052689">
    <property type="term" value="F:carboxylic ester hydrolase activity"/>
    <property type="evidence" value="ECO:0007669"/>
    <property type="project" value="UniProtKB-KW"/>
</dbReference>
<keyword evidence="7" id="KW-1185">Reference proteome</keyword>
<keyword evidence="3" id="KW-0378">Hydrolase</keyword>
<dbReference type="Proteomes" id="UP001140293">
    <property type="component" value="Unassembled WGS sequence"/>
</dbReference>
<gene>
    <name evidence="6" type="ORF">H7I41_12050</name>
</gene>
<dbReference type="Gene3D" id="3.40.50.1820">
    <property type="entry name" value="alpha/beta hydrolase"/>
    <property type="match status" value="1"/>
</dbReference>
<evidence type="ECO:0000256" key="4">
    <source>
        <dbReference type="ARBA" id="ARBA00023157"/>
    </source>
</evidence>
<dbReference type="Pfam" id="PF01083">
    <property type="entry name" value="Cutinase"/>
    <property type="match status" value="1"/>
</dbReference>